<evidence type="ECO:0000259" key="1">
    <source>
        <dbReference type="Pfam" id="PF05504"/>
    </source>
</evidence>
<evidence type="ECO:0000313" key="3">
    <source>
        <dbReference type="EMBL" id="PLR97035.1"/>
    </source>
</evidence>
<reference evidence="2 4" key="1">
    <citation type="submission" date="2017-11" db="EMBL/GenBank/DDBJ databases">
        <title>Comparitive Functional Genomics of Dry Heat Resistant strains isolated from the Viking Spacecraft.</title>
        <authorList>
            <person name="Seuylemezian A."/>
            <person name="Cooper K."/>
            <person name="Vaishampayan P."/>
        </authorList>
    </citation>
    <scope>NUCLEOTIDE SEQUENCE [LARGE SCALE GENOMIC DNA]</scope>
    <source>
        <strain evidence="2 4">M4.6</strain>
    </source>
</reference>
<dbReference type="Proteomes" id="UP000234951">
    <property type="component" value="Unassembled WGS sequence"/>
</dbReference>
<proteinExistence type="predicted"/>
<dbReference type="PANTHER" id="PTHR35789:SF1">
    <property type="entry name" value="SPORE GERMINATION PROTEIN B3"/>
    <property type="match status" value="1"/>
</dbReference>
<sequence length="217" mass="25993">MNKQENLDYFLYRMLRRYERDNQGEFTIVNLHEFTKQVYSPFTDPVMPIFKADKENIEYEGTGFFRRDKLVGIAKHEEDEIFQLLDEDRYLNNLPILPLSVSLGHVRTNVYFDFNQDHSSLDLKIDLRGRIDEYQGNKNIHDDADFMELNREIEKYLEKNTKELIKEMQELKVDPLGVGTYLLKPFDKLMPEKKWLGHWGNMKVDVRYNVYIEPLTI</sequence>
<protein>
    <recommendedName>
        <fullName evidence="1">Spore germination GerAC-like C-terminal domain-containing protein</fullName>
    </recommendedName>
</protein>
<dbReference type="GO" id="GO:0016020">
    <property type="term" value="C:membrane"/>
    <property type="evidence" value="ECO:0007669"/>
    <property type="project" value="InterPro"/>
</dbReference>
<dbReference type="Proteomes" id="UP000235114">
    <property type="component" value="Unassembled WGS sequence"/>
</dbReference>
<dbReference type="OrthoDB" id="2986797at2"/>
<dbReference type="Pfam" id="PF05504">
    <property type="entry name" value="Spore_GerAC"/>
    <property type="match status" value="1"/>
</dbReference>
<reference evidence="3 5" key="2">
    <citation type="submission" date="2017-12" db="EMBL/GenBank/DDBJ databases">
        <title>Comparative Functional Genomics of Dry Heat Resistant strains isolated from the Viking Spacecraft.</title>
        <authorList>
            <person name="Seuylemezian A."/>
            <person name="Cooper K."/>
            <person name="Vaishampayan P."/>
        </authorList>
    </citation>
    <scope>NUCLEOTIDE SEQUENCE [LARGE SCALE GENOMIC DNA]</scope>
    <source>
        <strain evidence="3 5">ATCC 29669</strain>
    </source>
</reference>
<dbReference type="GO" id="GO:0009847">
    <property type="term" value="P:spore germination"/>
    <property type="evidence" value="ECO:0007669"/>
    <property type="project" value="InterPro"/>
</dbReference>
<keyword evidence="5" id="KW-1185">Reference proteome</keyword>
<dbReference type="AlphaFoldDB" id="A0A2N5GM68"/>
<dbReference type="EMBL" id="PGVD01000028">
    <property type="protein sequence ID" value="PLR97035.1"/>
    <property type="molecule type" value="Genomic_DNA"/>
</dbReference>
<gene>
    <name evidence="2" type="ORF">CU635_10815</name>
    <name evidence="3" type="ORF">CVD25_10380</name>
</gene>
<accession>A0A2N5GM68</accession>
<dbReference type="RefSeq" id="WP_101577376.1">
    <property type="nucleotide sequence ID" value="NZ_PGVA01000024.1"/>
</dbReference>
<comment type="caution">
    <text evidence="2">The sequence shown here is derived from an EMBL/GenBank/DDBJ whole genome shotgun (WGS) entry which is preliminary data.</text>
</comment>
<dbReference type="EMBL" id="PGVA01000024">
    <property type="protein sequence ID" value="PLR82960.1"/>
    <property type="molecule type" value="Genomic_DNA"/>
</dbReference>
<name>A0A2N5GM68_9BACI</name>
<feature type="domain" description="Spore germination GerAC-like C-terminal" evidence="1">
    <location>
        <begin position="60"/>
        <end position="213"/>
    </location>
</feature>
<dbReference type="InterPro" id="IPR038501">
    <property type="entry name" value="Spore_GerAC_C_sf"/>
</dbReference>
<organism evidence="2 4">
    <name type="scientific">Bacillus canaveralius</name>
    <dbReference type="NCBI Taxonomy" id="1403243"/>
    <lineage>
        <taxon>Bacteria</taxon>
        <taxon>Bacillati</taxon>
        <taxon>Bacillota</taxon>
        <taxon>Bacilli</taxon>
        <taxon>Bacillales</taxon>
        <taxon>Bacillaceae</taxon>
        <taxon>Bacillus</taxon>
    </lineage>
</organism>
<dbReference type="InterPro" id="IPR008844">
    <property type="entry name" value="Spore_GerAC-like"/>
</dbReference>
<evidence type="ECO:0000313" key="2">
    <source>
        <dbReference type="EMBL" id="PLR82960.1"/>
    </source>
</evidence>
<dbReference type="InterPro" id="IPR046953">
    <property type="entry name" value="Spore_GerAC-like_C"/>
</dbReference>
<evidence type="ECO:0000313" key="5">
    <source>
        <dbReference type="Proteomes" id="UP000235114"/>
    </source>
</evidence>
<dbReference type="PANTHER" id="PTHR35789">
    <property type="entry name" value="SPORE GERMINATION PROTEIN B3"/>
    <property type="match status" value="1"/>
</dbReference>
<evidence type="ECO:0000313" key="4">
    <source>
        <dbReference type="Proteomes" id="UP000234951"/>
    </source>
</evidence>
<dbReference type="Gene3D" id="3.30.300.210">
    <property type="entry name" value="Nutrient germinant receptor protein C, domain 3"/>
    <property type="match status" value="1"/>
</dbReference>